<comment type="caution">
    <text evidence="1">The sequence shown here is derived from an EMBL/GenBank/DDBJ whole genome shotgun (WGS) entry which is preliminary data.</text>
</comment>
<keyword evidence="2" id="KW-1185">Reference proteome</keyword>
<dbReference type="EMBL" id="RWGY01000026">
    <property type="protein sequence ID" value="TVU21167.1"/>
    <property type="molecule type" value="Genomic_DNA"/>
</dbReference>
<evidence type="ECO:0000313" key="1">
    <source>
        <dbReference type="EMBL" id="TVU21167.1"/>
    </source>
</evidence>
<protein>
    <submittedName>
        <fullName evidence="1">Uncharacterized protein</fullName>
    </submittedName>
</protein>
<dbReference type="Gramene" id="TVU21167">
    <property type="protein sequence ID" value="TVU21167"/>
    <property type="gene ID" value="EJB05_30791"/>
</dbReference>
<organism evidence="1 2">
    <name type="scientific">Eragrostis curvula</name>
    <name type="common">weeping love grass</name>
    <dbReference type="NCBI Taxonomy" id="38414"/>
    <lineage>
        <taxon>Eukaryota</taxon>
        <taxon>Viridiplantae</taxon>
        <taxon>Streptophyta</taxon>
        <taxon>Embryophyta</taxon>
        <taxon>Tracheophyta</taxon>
        <taxon>Spermatophyta</taxon>
        <taxon>Magnoliopsida</taxon>
        <taxon>Liliopsida</taxon>
        <taxon>Poales</taxon>
        <taxon>Poaceae</taxon>
        <taxon>PACMAD clade</taxon>
        <taxon>Chloridoideae</taxon>
        <taxon>Eragrostideae</taxon>
        <taxon>Eragrostidinae</taxon>
        <taxon>Eragrostis</taxon>
    </lineage>
</organism>
<gene>
    <name evidence="1" type="ORF">EJB05_30791</name>
</gene>
<accession>A0A5J9UCT2</accession>
<dbReference type="OrthoDB" id="669221at2759"/>
<sequence>MVTLESVRCNDFMGKSVFFMGEFGGNDYAYIQAANRTVEQTKSYVPAVVKAIANGVEVVLFRRS</sequence>
<proteinExistence type="predicted"/>
<dbReference type="Proteomes" id="UP000324897">
    <property type="component" value="Unassembled WGS sequence"/>
</dbReference>
<evidence type="ECO:0000313" key="2">
    <source>
        <dbReference type="Proteomes" id="UP000324897"/>
    </source>
</evidence>
<reference evidence="1 2" key="1">
    <citation type="journal article" date="2019" name="Sci. Rep.">
        <title>A high-quality genome of Eragrostis curvula grass provides insights into Poaceae evolution and supports new strategies to enhance forage quality.</title>
        <authorList>
            <person name="Carballo J."/>
            <person name="Santos B.A.C.M."/>
            <person name="Zappacosta D."/>
            <person name="Garbus I."/>
            <person name="Selva J.P."/>
            <person name="Gallo C.A."/>
            <person name="Diaz A."/>
            <person name="Albertini E."/>
            <person name="Caccamo M."/>
            <person name="Echenique V."/>
        </authorList>
    </citation>
    <scope>NUCLEOTIDE SEQUENCE [LARGE SCALE GENOMIC DNA]</scope>
    <source>
        <strain evidence="2">cv. Victoria</strain>
        <tissue evidence="1">Leaf</tissue>
    </source>
</reference>
<dbReference type="AlphaFoldDB" id="A0A5J9UCT2"/>
<feature type="non-terminal residue" evidence="1">
    <location>
        <position position="1"/>
    </location>
</feature>
<name>A0A5J9UCT2_9POAL</name>